<evidence type="ECO:0000256" key="2">
    <source>
        <dbReference type="SAM" id="MobiDB-lite"/>
    </source>
</evidence>
<dbReference type="Proteomes" id="UP000070121">
    <property type="component" value="Unassembled WGS sequence"/>
</dbReference>
<dbReference type="InterPro" id="IPR013328">
    <property type="entry name" value="6PGD_dom2"/>
</dbReference>
<evidence type="ECO:0000256" key="1">
    <source>
        <dbReference type="ARBA" id="ARBA00007598"/>
    </source>
</evidence>
<organism evidence="5 6">
    <name type="scientific">Colletotrichum salicis</name>
    <dbReference type="NCBI Taxonomy" id="1209931"/>
    <lineage>
        <taxon>Eukaryota</taxon>
        <taxon>Fungi</taxon>
        <taxon>Dikarya</taxon>
        <taxon>Ascomycota</taxon>
        <taxon>Pezizomycotina</taxon>
        <taxon>Sordariomycetes</taxon>
        <taxon>Hypocreomycetidae</taxon>
        <taxon>Glomerellales</taxon>
        <taxon>Glomerellaceae</taxon>
        <taxon>Colletotrichum</taxon>
        <taxon>Colletotrichum acutatum species complex</taxon>
    </lineage>
</organism>
<dbReference type="InterPro" id="IPR029154">
    <property type="entry name" value="HIBADH-like_NADP-bd"/>
</dbReference>
<dbReference type="GO" id="GO:0050661">
    <property type="term" value="F:NADP binding"/>
    <property type="evidence" value="ECO:0007669"/>
    <property type="project" value="InterPro"/>
</dbReference>
<dbReference type="OrthoDB" id="435038at2759"/>
<protein>
    <submittedName>
        <fullName evidence="5">6-phosphogluconate dehydrogenase</fullName>
    </submittedName>
</protein>
<dbReference type="SUPFAM" id="SSF48179">
    <property type="entry name" value="6-phosphogluconate dehydrogenase C-terminal domain-like"/>
    <property type="match status" value="1"/>
</dbReference>
<name>A0A135RVA5_9PEZI</name>
<dbReference type="InterPro" id="IPR051265">
    <property type="entry name" value="HIBADH-related_NP60_sf"/>
</dbReference>
<dbReference type="PANTHER" id="PTHR43580:SF8">
    <property type="entry name" value="6-PHOSPHOGLUCONATE DEHYDROGENASE NADP-BINDING DOMAIN-CONTAINING PROTEIN-RELATED"/>
    <property type="match status" value="1"/>
</dbReference>
<evidence type="ECO:0000259" key="3">
    <source>
        <dbReference type="Pfam" id="PF03446"/>
    </source>
</evidence>
<dbReference type="AlphaFoldDB" id="A0A135RVA5"/>
<dbReference type="Gene3D" id="1.10.1040.10">
    <property type="entry name" value="N-(1-d-carboxylethyl)-l-norvaline Dehydrogenase, domain 2"/>
    <property type="match status" value="1"/>
</dbReference>
<feature type="domain" description="3-hydroxyisobutyrate dehydrogenase-like NAD-binding" evidence="4">
    <location>
        <begin position="210"/>
        <end position="328"/>
    </location>
</feature>
<feature type="domain" description="6-phosphogluconate dehydrogenase NADP-binding" evidence="3">
    <location>
        <begin position="39"/>
        <end position="191"/>
    </location>
</feature>
<evidence type="ECO:0000313" key="6">
    <source>
        <dbReference type="Proteomes" id="UP000070121"/>
    </source>
</evidence>
<dbReference type="PANTHER" id="PTHR43580">
    <property type="entry name" value="OXIDOREDUCTASE GLYR1-RELATED"/>
    <property type="match status" value="1"/>
</dbReference>
<dbReference type="Pfam" id="PF03446">
    <property type="entry name" value="NAD_binding_2"/>
    <property type="match status" value="1"/>
</dbReference>
<feature type="compositionally biased region" description="Basic and acidic residues" evidence="2">
    <location>
        <begin position="1"/>
        <end position="15"/>
    </location>
</feature>
<comment type="caution">
    <text evidence="5">The sequence shown here is derived from an EMBL/GenBank/DDBJ whole genome shotgun (WGS) entry which is preliminary data.</text>
</comment>
<accession>A0A135RVA5</accession>
<dbReference type="EMBL" id="JFFI01002660">
    <property type="protein sequence ID" value="KXH27600.1"/>
    <property type="molecule type" value="Genomic_DNA"/>
</dbReference>
<dbReference type="InterPro" id="IPR006115">
    <property type="entry name" value="6PGDH_NADP-bd"/>
</dbReference>
<gene>
    <name evidence="5" type="ORF">CSAL01_00767</name>
</gene>
<dbReference type="InterPro" id="IPR008927">
    <property type="entry name" value="6-PGluconate_DH-like_C_sf"/>
</dbReference>
<dbReference type="GO" id="GO:0051287">
    <property type="term" value="F:NAD binding"/>
    <property type="evidence" value="ECO:0007669"/>
    <property type="project" value="InterPro"/>
</dbReference>
<dbReference type="STRING" id="1209931.A0A135RVA5"/>
<keyword evidence="6" id="KW-1185">Reference proteome</keyword>
<dbReference type="Pfam" id="PF14833">
    <property type="entry name" value="NAD_binding_11"/>
    <property type="match status" value="1"/>
</dbReference>
<dbReference type="Gene3D" id="3.40.50.720">
    <property type="entry name" value="NAD(P)-binding Rossmann-like Domain"/>
    <property type="match status" value="1"/>
</dbReference>
<evidence type="ECO:0000259" key="4">
    <source>
        <dbReference type="Pfam" id="PF14833"/>
    </source>
</evidence>
<feature type="region of interest" description="Disordered" evidence="2">
    <location>
        <begin position="1"/>
        <end position="25"/>
    </location>
</feature>
<feature type="compositionally biased region" description="Polar residues" evidence="2">
    <location>
        <begin position="16"/>
        <end position="25"/>
    </location>
</feature>
<dbReference type="SUPFAM" id="SSF51735">
    <property type="entry name" value="NAD(P)-binding Rossmann-fold domains"/>
    <property type="match status" value="1"/>
</dbReference>
<sequence>MGSESRARPLREHSGFTKNRSASHHLPQSIQTFEMAQRQVGWVGLGSMGIGMSTNLQKFLSSSGAPNLVYTNRTLSRGDSLKGLGAVPVETVSEVAKRSEIIFSCVSNDAVLQDTTNEIIKSGDIKNKIYVDCSTVHPDTSAIVSKQITEAGGQFVAAPVFGASAMAASGKLIFVTAGPESATSAISLYLNGVMGRSVIPMGTDVTKSSLLKIAGNIVVVSFMEVLSEAHVFAEKTGLGSPVLENMISDMFGPVLESYSKRITSGSYAPPPDGKAGFDVALAMKDLMHALTCAKDAGTKLETSEAALRHMQKAREFEAVRPLDSSSMYGAVRLEAGLDFYSDTCKERDAKK</sequence>
<comment type="similarity">
    <text evidence="1">Belongs to the HIBADH-related family. NP60 subfamily.</text>
</comment>
<reference evidence="5 6" key="1">
    <citation type="submission" date="2014-02" db="EMBL/GenBank/DDBJ databases">
        <title>The genome sequence of Colletotrichum salicis CBS 607.94.</title>
        <authorList>
            <person name="Baroncelli R."/>
            <person name="Thon M.R."/>
        </authorList>
    </citation>
    <scope>NUCLEOTIDE SEQUENCE [LARGE SCALE GENOMIC DNA]</scope>
    <source>
        <strain evidence="5 6">CBS 607.94</strain>
    </source>
</reference>
<dbReference type="InterPro" id="IPR036291">
    <property type="entry name" value="NAD(P)-bd_dom_sf"/>
</dbReference>
<proteinExistence type="inferred from homology"/>
<evidence type="ECO:0000313" key="5">
    <source>
        <dbReference type="EMBL" id="KXH27600.1"/>
    </source>
</evidence>